<dbReference type="EnsemblMetazoa" id="RPRC011414-RA">
    <property type="protein sequence ID" value="RPRC011414-PA"/>
    <property type="gene ID" value="RPRC011414"/>
</dbReference>
<dbReference type="GO" id="GO:0005198">
    <property type="term" value="F:structural molecule activity"/>
    <property type="evidence" value="ECO:0007669"/>
    <property type="project" value="InterPro"/>
</dbReference>
<feature type="domain" description="Parvovirus non-structural protein 1 helicase" evidence="3">
    <location>
        <begin position="59"/>
        <end position="144"/>
    </location>
</feature>
<accession>T1I545</accession>
<dbReference type="InterPro" id="IPR001257">
    <property type="entry name" value="Parvovirus_NS1_helicase"/>
</dbReference>
<dbReference type="Gene3D" id="3.40.50.300">
    <property type="entry name" value="P-loop containing nucleotide triphosphate hydrolases"/>
    <property type="match status" value="1"/>
</dbReference>
<evidence type="ECO:0000313" key="5">
    <source>
        <dbReference type="Proteomes" id="UP000015103"/>
    </source>
</evidence>
<dbReference type="Pfam" id="PF01057">
    <property type="entry name" value="Parvo_NS1"/>
    <property type="match status" value="1"/>
</dbReference>
<dbReference type="InterPro" id="IPR027417">
    <property type="entry name" value="P-loop_NTPase"/>
</dbReference>
<proteinExistence type="predicted"/>
<dbReference type="GO" id="GO:0019079">
    <property type="term" value="P:viral genome replication"/>
    <property type="evidence" value="ECO:0007669"/>
    <property type="project" value="InterPro"/>
</dbReference>
<sequence length="622" mass="70501">MAALQAALAILPVGEGRIEEGADGKAILEALEPPVKRMKTSPKRKISMKPIWTLILSFLFSLLKHESQKCNCLLISGPPSVGNTWFANIVGKLMINTGYIGNSNRFSQFPFQDCPRRNLLTFDEPNVEPMALENFKLLFAGTIVQDFSRSHILVGLIILVLLSTHFMFIYVLTMLHCIIRLCTHAVYTYRMSSSDSDEEGIPVEDYSSYKARIQAANKLRKDGKPFNEGNYRWGYKVYYRQAQRRAQENQRRRRQRRFERIQESREEEPEEGSSRKPATGESHFEEFLSAQQPSDQEIEEMTVNHSHEELPVSRIRRETAAGNQTTAISGSSATGGINNDIRYISAAKAGMAHFAFEHVHLINTWGNAYKVANPGTEFKTKVMLTSLACLPVSAVCFWMSYAEYKNLPDGTRIVRVECIVTPKGFKTSFDTGTSITSSANNTQGVFGQCAVGLNNKLMIRNYEIQRNATAPMVIDNFNVPKTHDISERLWGHHMYDDNYDVSIPTCMGISRALKLYAGILQPYKDTDKNKQVSAGWPELNKHLKMYNYLDHIDIPVVHYHYDIKTNVLKAKQTQIDIDDAAHHECIMGGEDISLYKGKVDKEAFTITRINKLNSIKRTENRG</sequence>
<keyword evidence="2" id="KW-0472">Membrane</keyword>
<dbReference type="EMBL" id="ACPB03006944">
    <property type="status" value="NOT_ANNOTATED_CDS"/>
    <property type="molecule type" value="Genomic_DNA"/>
</dbReference>
<evidence type="ECO:0000259" key="3">
    <source>
        <dbReference type="Pfam" id="PF01057"/>
    </source>
</evidence>
<keyword evidence="5" id="KW-1185">Reference proteome</keyword>
<dbReference type="InParanoid" id="T1I545"/>
<evidence type="ECO:0000256" key="2">
    <source>
        <dbReference type="SAM" id="Phobius"/>
    </source>
</evidence>
<reference evidence="4" key="1">
    <citation type="submission" date="2015-05" db="UniProtKB">
        <authorList>
            <consortium name="EnsemblMetazoa"/>
        </authorList>
    </citation>
    <scope>IDENTIFICATION</scope>
</reference>
<dbReference type="SUPFAM" id="SSF88645">
    <property type="entry name" value="ssDNA viruses"/>
    <property type="match status" value="1"/>
</dbReference>
<keyword evidence="2" id="KW-0812">Transmembrane</keyword>
<dbReference type="Pfam" id="PF02336">
    <property type="entry name" value="Denso_VP4"/>
    <property type="match status" value="1"/>
</dbReference>
<protein>
    <submittedName>
        <fullName evidence="4">Parvo_NS1 domain-containing protein</fullName>
    </submittedName>
</protein>
<dbReference type="AlphaFoldDB" id="T1I545"/>
<evidence type="ECO:0000256" key="1">
    <source>
        <dbReference type="SAM" id="MobiDB-lite"/>
    </source>
</evidence>
<dbReference type="Proteomes" id="UP000015103">
    <property type="component" value="Unassembled WGS sequence"/>
</dbReference>
<feature type="region of interest" description="Disordered" evidence="1">
    <location>
        <begin position="244"/>
        <end position="283"/>
    </location>
</feature>
<keyword evidence="2" id="KW-1133">Transmembrane helix</keyword>
<feature type="transmembrane region" description="Helical" evidence="2">
    <location>
        <begin position="152"/>
        <end position="172"/>
    </location>
</feature>
<evidence type="ECO:0000313" key="4">
    <source>
        <dbReference type="EnsemblMetazoa" id="RPRC011414-PA"/>
    </source>
</evidence>
<name>T1I545_RHOPR</name>
<dbReference type="InterPro" id="IPR016184">
    <property type="entry name" value="Capsid/spike_ssDNA_virus"/>
</dbReference>
<dbReference type="SUPFAM" id="SSF52540">
    <property type="entry name" value="P-loop containing nucleoside triphosphate hydrolases"/>
    <property type="match status" value="1"/>
</dbReference>
<dbReference type="VEuPathDB" id="VectorBase:RPRC011414"/>
<dbReference type="InterPro" id="IPR003433">
    <property type="entry name" value="Capsid_VP4_densovirus"/>
</dbReference>
<dbReference type="HOGENOM" id="CLU_439630_0_0_1"/>
<organism evidence="4 5">
    <name type="scientific">Rhodnius prolixus</name>
    <name type="common">Triatomid bug</name>
    <dbReference type="NCBI Taxonomy" id="13249"/>
    <lineage>
        <taxon>Eukaryota</taxon>
        <taxon>Metazoa</taxon>
        <taxon>Ecdysozoa</taxon>
        <taxon>Arthropoda</taxon>
        <taxon>Hexapoda</taxon>
        <taxon>Insecta</taxon>
        <taxon>Pterygota</taxon>
        <taxon>Neoptera</taxon>
        <taxon>Paraneoptera</taxon>
        <taxon>Hemiptera</taxon>
        <taxon>Heteroptera</taxon>
        <taxon>Panheteroptera</taxon>
        <taxon>Cimicomorpha</taxon>
        <taxon>Reduviidae</taxon>
        <taxon>Triatominae</taxon>
        <taxon>Rhodnius</taxon>
    </lineage>
</organism>